<feature type="signal peptide" evidence="1">
    <location>
        <begin position="1"/>
        <end position="18"/>
    </location>
</feature>
<gene>
    <name evidence="2" type="ORF">J2I47_10465</name>
</gene>
<organism evidence="2 3">
    <name type="scientific">Fibrella rubiginis</name>
    <dbReference type="NCBI Taxonomy" id="2817060"/>
    <lineage>
        <taxon>Bacteria</taxon>
        <taxon>Pseudomonadati</taxon>
        <taxon>Bacteroidota</taxon>
        <taxon>Cytophagia</taxon>
        <taxon>Cytophagales</taxon>
        <taxon>Spirosomataceae</taxon>
        <taxon>Fibrella</taxon>
    </lineage>
</organism>
<dbReference type="RefSeq" id="WP_207364522.1">
    <property type="nucleotide sequence ID" value="NZ_JAFMYV010000004.1"/>
</dbReference>
<proteinExistence type="predicted"/>
<dbReference type="AlphaFoldDB" id="A0A939K1B0"/>
<dbReference type="Proteomes" id="UP000664034">
    <property type="component" value="Unassembled WGS sequence"/>
</dbReference>
<protein>
    <recommendedName>
        <fullName evidence="4">DUF4843 domain-containing protein</fullName>
    </recommendedName>
</protein>
<reference evidence="2" key="1">
    <citation type="submission" date="2021-03" db="EMBL/GenBank/DDBJ databases">
        <title>Fibrella sp. HMF5335 genome sequencing and assembly.</title>
        <authorList>
            <person name="Kang H."/>
            <person name="Kim H."/>
            <person name="Bae S."/>
            <person name="Joh K."/>
        </authorList>
    </citation>
    <scope>NUCLEOTIDE SEQUENCE</scope>
    <source>
        <strain evidence="2">HMF5335</strain>
    </source>
</reference>
<evidence type="ECO:0000256" key="1">
    <source>
        <dbReference type="SAM" id="SignalP"/>
    </source>
</evidence>
<dbReference type="PROSITE" id="PS51257">
    <property type="entry name" value="PROKAR_LIPOPROTEIN"/>
    <property type="match status" value="1"/>
</dbReference>
<evidence type="ECO:0008006" key="4">
    <source>
        <dbReference type="Google" id="ProtNLM"/>
    </source>
</evidence>
<accession>A0A939K1B0</accession>
<evidence type="ECO:0000313" key="3">
    <source>
        <dbReference type="Proteomes" id="UP000664034"/>
    </source>
</evidence>
<sequence>MKKILFLLSLTLAAGLSACQQDKDAPGIRDLLAVDNAVTYTNYKYLERIPIYETSIAAGGKIEITMTLPSTSPRAFTEITQVGASTTNATINQSTFKTAANTFATKIAASGKTATFSTTVDNYLAFKKLKTLPANTALGATYADIQLFFVLTLDDGTTVVPIETRVRVRP</sequence>
<keyword evidence="3" id="KW-1185">Reference proteome</keyword>
<evidence type="ECO:0000313" key="2">
    <source>
        <dbReference type="EMBL" id="MBO0936967.1"/>
    </source>
</evidence>
<keyword evidence="1" id="KW-0732">Signal</keyword>
<comment type="caution">
    <text evidence="2">The sequence shown here is derived from an EMBL/GenBank/DDBJ whole genome shotgun (WGS) entry which is preliminary data.</text>
</comment>
<dbReference type="EMBL" id="JAFMYV010000004">
    <property type="protein sequence ID" value="MBO0936967.1"/>
    <property type="molecule type" value="Genomic_DNA"/>
</dbReference>
<feature type="chain" id="PRO_5037230923" description="DUF4843 domain-containing protein" evidence="1">
    <location>
        <begin position="19"/>
        <end position="170"/>
    </location>
</feature>
<name>A0A939K1B0_9BACT</name>